<gene>
    <name evidence="3" type="ORF">DFP72DRAFT_1046357</name>
</gene>
<evidence type="ECO:0000313" key="4">
    <source>
        <dbReference type="Proteomes" id="UP000521943"/>
    </source>
</evidence>
<keyword evidence="4" id="KW-1185">Reference proteome</keyword>
<feature type="region of interest" description="Disordered" evidence="1">
    <location>
        <begin position="303"/>
        <end position="364"/>
    </location>
</feature>
<feature type="compositionally biased region" description="Basic and acidic residues" evidence="1">
    <location>
        <begin position="317"/>
        <end position="328"/>
    </location>
</feature>
<evidence type="ECO:0000256" key="1">
    <source>
        <dbReference type="SAM" id="MobiDB-lite"/>
    </source>
</evidence>
<protein>
    <recommendedName>
        <fullName evidence="2">DUF6533 domain-containing protein</fullName>
    </recommendedName>
</protein>
<organism evidence="3 4">
    <name type="scientific">Ephemerocybe angulata</name>
    <dbReference type="NCBI Taxonomy" id="980116"/>
    <lineage>
        <taxon>Eukaryota</taxon>
        <taxon>Fungi</taxon>
        <taxon>Dikarya</taxon>
        <taxon>Basidiomycota</taxon>
        <taxon>Agaricomycotina</taxon>
        <taxon>Agaricomycetes</taxon>
        <taxon>Agaricomycetidae</taxon>
        <taxon>Agaricales</taxon>
        <taxon>Agaricineae</taxon>
        <taxon>Psathyrellaceae</taxon>
        <taxon>Ephemerocybe</taxon>
    </lineage>
</organism>
<evidence type="ECO:0000313" key="3">
    <source>
        <dbReference type="EMBL" id="KAF6753820.1"/>
    </source>
</evidence>
<dbReference type="InterPro" id="IPR045340">
    <property type="entry name" value="DUF6533"/>
</dbReference>
<evidence type="ECO:0000259" key="2">
    <source>
        <dbReference type="Pfam" id="PF20151"/>
    </source>
</evidence>
<name>A0A8H6HVU3_9AGAR</name>
<dbReference type="EMBL" id="JACGCI010000037">
    <property type="protein sequence ID" value="KAF6753820.1"/>
    <property type="molecule type" value="Genomic_DNA"/>
</dbReference>
<sequence length="375" mass="42540">MSLSSDELRETIAFHADSWRQEITAIWPQRWMAGKYLFFVVRYLPLASIATDMLSRCRIILPLENIGSSNNISREEGIREHFSQALPVVLSRVLWYNYVGAVDNLCSIHKADGLFDTRYTSGWGCVHPGTYWTSGSTISLWLFSVNQISESGCTSLQTYALPMLACLLLLKIRATTDPAIRTQVSTILFEASSPARNDSVDTERRSMRIDDGDVGDDFIARHPRLPIYVEEGRNIFEVCIFQHLRTHNVINIRALIQHSVIVVRHRRSPKSSVVGKPSNGLRNWKREQREWNQLMNCIARHDNGEVREQTGLSNPAPEREGPGRHDFCRQNPPHYVESRPVTGRCHGAPGILRSGRGSKGKTKTNYTQEGVYYDG</sequence>
<proteinExistence type="predicted"/>
<dbReference type="AlphaFoldDB" id="A0A8H6HVU3"/>
<dbReference type="Pfam" id="PF20151">
    <property type="entry name" value="DUF6533"/>
    <property type="match status" value="1"/>
</dbReference>
<reference evidence="3 4" key="1">
    <citation type="submission" date="2020-07" db="EMBL/GenBank/DDBJ databases">
        <title>Comparative genomics of pyrophilous fungi reveals a link between fire events and developmental genes.</title>
        <authorList>
            <consortium name="DOE Joint Genome Institute"/>
            <person name="Steindorff A.S."/>
            <person name="Carver A."/>
            <person name="Calhoun S."/>
            <person name="Stillman K."/>
            <person name="Liu H."/>
            <person name="Lipzen A."/>
            <person name="Pangilinan J."/>
            <person name="Labutti K."/>
            <person name="Bruns T.D."/>
            <person name="Grigoriev I.V."/>
        </authorList>
    </citation>
    <scope>NUCLEOTIDE SEQUENCE [LARGE SCALE GENOMIC DNA]</scope>
    <source>
        <strain evidence="3 4">CBS 144469</strain>
    </source>
</reference>
<accession>A0A8H6HVU3</accession>
<dbReference type="Proteomes" id="UP000521943">
    <property type="component" value="Unassembled WGS sequence"/>
</dbReference>
<comment type="caution">
    <text evidence="3">The sequence shown here is derived from an EMBL/GenBank/DDBJ whole genome shotgun (WGS) entry which is preliminary data.</text>
</comment>
<feature type="domain" description="DUF6533" evidence="2">
    <location>
        <begin position="17"/>
        <end position="47"/>
    </location>
</feature>